<keyword evidence="2" id="KW-1185">Reference proteome</keyword>
<dbReference type="HOGENOM" id="CLU_3100142_0_0_9"/>
<protein>
    <submittedName>
        <fullName evidence="1">Uncharacterized protein</fullName>
    </submittedName>
</protein>
<sequence length="51" mass="6035">MLIATQFVASNDSIVTAILDDQGKEIKWEIWGVRFSRIFYTLSDYLRYMTK</sequence>
<dbReference type="EMBL" id="AP009333">
    <property type="protein sequence ID" value="BAK60619.1"/>
    <property type="molecule type" value="Genomic_DNA"/>
</dbReference>
<gene>
    <name evidence="1" type="ordered locus">LCGL_1159</name>
</gene>
<dbReference type="KEGG" id="lgv:LCGL_1159"/>
<evidence type="ECO:0000313" key="1">
    <source>
        <dbReference type="EMBL" id="BAK60619.1"/>
    </source>
</evidence>
<accession>F9VE68</accession>
<dbReference type="AlphaFoldDB" id="F9VE68"/>
<organism evidence="1 2">
    <name type="scientific">Lactococcus garvieae (strain Lg2)</name>
    <name type="common">Enterococcus seriolicida</name>
    <dbReference type="NCBI Taxonomy" id="420890"/>
    <lineage>
        <taxon>Bacteria</taxon>
        <taxon>Bacillati</taxon>
        <taxon>Bacillota</taxon>
        <taxon>Bacilli</taxon>
        <taxon>Lactobacillales</taxon>
        <taxon>Streptococcaceae</taxon>
        <taxon>Lactococcus</taxon>
    </lineage>
</organism>
<dbReference type="Proteomes" id="UP000008520">
    <property type="component" value="Chromosome"/>
</dbReference>
<evidence type="ECO:0000313" key="2">
    <source>
        <dbReference type="Proteomes" id="UP000008520"/>
    </source>
</evidence>
<reference evidence="1 2" key="1">
    <citation type="journal article" date="2011" name="PLoS ONE">
        <title>Complete genome sequence and comparative analysis of the fish pathogen Lactococcus garvieae.</title>
        <authorList>
            <person name="Morita H."/>
            <person name="Toh H."/>
            <person name="Oshima K."/>
            <person name="Yoshizaki M."/>
            <person name="Kawanishi M."/>
            <person name="Nakaya K."/>
            <person name="Suzuki T."/>
            <person name="Miyauchi E."/>
            <person name="Ishii Y."/>
            <person name="Tanabe S."/>
            <person name="Murakami M."/>
            <person name="Hattori M."/>
        </authorList>
    </citation>
    <scope>NUCLEOTIDE SEQUENCE [LARGE SCALE GENOMIC DNA]</scope>
    <source>
        <strain evidence="1 2">Lg2</strain>
    </source>
</reference>
<dbReference type="STRING" id="420890.LCGL_1159"/>
<name>F9VE68_LACGL</name>
<dbReference type="RefSeq" id="WP_014024926.1">
    <property type="nucleotide sequence ID" value="NC_017490.1"/>
</dbReference>
<proteinExistence type="predicted"/>